<protein>
    <recommendedName>
        <fullName evidence="4">DUF2946 domain-containing protein</fullName>
    </recommendedName>
</protein>
<keyword evidence="3" id="KW-1185">Reference proteome</keyword>
<dbReference type="RefSeq" id="WP_154420123.1">
    <property type="nucleotide sequence ID" value="NZ_CP044331.1"/>
</dbReference>
<evidence type="ECO:0000256" key="1">
    <source>
        <dbReference type="SAM" id="SignalP"/>
    </source>
</evidence>
<feature type="chain" id="PRO_5025668309" description="DUF2946 domain-containing protein" evidence="1">
    <location>
        <begin position="22"/>
        <end position="124"/>
    </location>
</feature>
<proteinExistence type="predicted"/>
<gene>
    <name evidence="2" type="ORF">F7D14_19450</name>
</gene>
<feature type="signal peptide" evidence="1">
    <location>
        <begin position="1"/>
        <end position="21"/>
    </location>
</feature>
<sequence>MRYSSLRVLLLALAMVLQAVAGGWGVAHASMDGQRNVVSPHCSKIADSREDSGDANRGSIRHHCQSCCLCGDAPADCIDNVTWETIDLRGSTAADFDLPNISAPVARLIQGRRARGPPRIAAIA</sequence>
<dbReference type="EMBL" id="CP044331">
    <property type="protein sequence ID" value="QGM99446.1"/>
    <property type="molecule type" value="Genomic_DNA"/>
</dbReference>
<dbReference type="KEGG" id="mpar:F7D14_19450"/>
<dbReference type="AlphaFoldDB" id="A0A6B8M9U2"/>
<name>A0A6B8M9U2_9HYPH</name>
<dbReference type="Proteomes" id="UP000422569">
    <property type="component" value="Chromosome"/>
</dbReference>
<evidence type="ECO:0008006" key="4">
    <source>
        <dbReference type="Google" id="ProtNLM"/>
    </source>
</evidence>
<organism evidence="2 3">
    <name type="scientific">Methylocystis parvus</name>
    <dbReference type="NCBI Taxonomy" id="134"/>
    <lineage>
        <taxon>Bacteria</taxon>
        <taxon>Pseudomonadati</taxon>
        <taxon>Pseudomonadota</taxon>
        <taxon>Alphaproteobacteria</taxon>
        <taxon>Hyphomicrobiales</taxon>
        <taxon>Methylocystaceae</taxon>
        <taxon>Methylocystis</taxon>
    </lineage>
</organism>
<evidence type="ECO:0000313" key="3">
    <source>
        <dbReference type="Proteomes" id="UP000422569"/>
    </source>
</evidence>
<accession>A0A6B8M9U2</accession>
<evidence type="ECO:0000313" key="2">
    <source>
        <dbReference type="EMBL" id="QGM99446.1"/>
    </source>
</evidence>
<reference evidence="2 3" key="1">
    <citation type="submission" date="2019-09" db="EMBL/GenBank/DDBJ databases">
        <title>Isolation and complete genome sequencing of Methylocystis species.</title>
        <authorList>
            <person name="Rumah B.L."/>
            <person name="Stead C.E."/>
            <person name="Stevens B.C."/>
            <person name="Minton N.P."/>
            <person name="Grosse-Honebrink A."/>
            <person name="Zhang Y."/>
        </authorList>
    </citation>
    <scope>NUCLEOTIDE SEQUENCE [LARGE SCALE GENOMIC DNA]</scope>
    <source>
        <strain evidence="2 3">BRCS2</strain>
    </source>
</reference>
<keyword evidence="1" id="KW-0732">Signal</keyword>